<keyword evidence="2" id="KW-1185">Reference proteome</keyword>
<gene>
    <name evidence="1" type="ORF">O1611_g5241</name>
</gene>
<organism evidence="1 2">
    <name type="scientific">Lasiodiplodia mahajangana</name>
    <dbReference type="NCBI Taxonomy" id="1108764"/>
    <lineage>
        <taxon>Eukaryota</taxon>
        <taxon>Fungi</taxon>
        <taxon>Dikarya</taxon>
        <taxon>Ascomycota</taxon>
        <taxon>Pezizomycotina</taxon>
        <taxon>Dothideomycetes</taxon>
        <taxon>Dothideomycetes incertae sedis</taxon>
        <taxon>Botryosphaeriales</taxon>
        <taxon>Botryosphaeriaceae</taxon>
        <taxon>Lasiodiplodia</taxon>
    </lineage>
</organism>
<comment type="caution">
    <text evidence="1">The sequence shown here is derived from an EMBL/GenBank/DDBJ whole genome shotgun (WGS) entry which is preliminary data.</text>
</comment>
<proteinExistence type="predicted"/>
<sequence length="93" mass="10622">MDEMERNTRGLVSSPVVELTLSHGLMLKTMFRNFASKKHSRWSALKKIHVICFGARAEAYDHECKKLAVATKNVGAVFALHPDLQRHHHFNKP</sequence>
<evidence type="ECO:0000313" key="1">
    <source>
        <dbReference type="EMBL" id="KAJ8128395.1"/>
    </source>
</evidence>
<dbReference type="EMBL" id="JAPUUL010001083">
    <property type="protein sequence ID" value="KAJ8128395.1"/>
    <property type="molecule type" value="Genomic_DNA"/>
</dbReference>
<reference evidence="1" key="1">
    <citation type="submission" date="2022-12" db="EMBL/GenBank/DDBJ databases">
        <title>Genome Sequence of Lasiodiplodia mahajangana.</title>
        <authorList>
            <person name="Buettner E."/>
        </authorList>
    </citation>
    <scope>NUCLEOTIDE SEQUENCE</scope>
    <source>
        <strain evidence="1">VT137</strain>
    </source>
</reference>
<protein>
    <submittedName>
        <fullName evidence="1">Uncharacterized protein</fullName>
    </submittedName>
</protein>
<evidence type="ECO:0000313" key="2">
    <source>
        <dbReference type="Proteomes" id="UP001153332"/>
    </source>
</evidence>
<name>A0ACC2JLV3_9PEZI</name>
<dbReference type="Proteomes" id="UP001153332">
    <property type="component" value="Unassembled WGS sequence"/>
</dbReference>
<accession>A0ACC2JLV3</accession>